<protein>
    <submittedName>
        <fullName evidence="2">DUF1127 domain-containing protein</fullName>
    </submittedName>
</protein>
<dbReference type="Proteomes" id="UP000306575">
    <property type="component" value="Unassembled WGS sequence"/>
</dbReference>
<comment type="caution">
    <text evidence="2">The sequence shown here is derived from an EMBL/GenBank/DDBJ whole genome shotgun (WGS) entry which is preliminary data.</text>
</comment>
<evidence type="ECO:0000313" key="3">
    <source>
        <dbReference type="Proteomes" id="UP000306575"/>
    </source>
</evidence>
<dbReference type="InterPro" id="IPR009506">
    <property type="entry name" value="YjiS-like"/>
</dbReference>
<proteinExistence type="predicted"/>
<feature type="domain" description="YjiS-like" evidence="1">
    <location>
        <begin position="25"/>
        <end position="56"/>
    </location>
</feature>
<reference evidence="2 3" key="1">
    <citation type="submission" date="2019-04" db="EMBL/GenBank/DDBJ databases">
        <title>Genome sequence of Pelagicola litoralis CL-ES2.</title>
        <authorList>
            <person name="Cao J."/>
        </authorList>
    </citation>
    <scope>NUCLEOTIDE SEQUENCE [LARGE SCALE GENOMIC DNA]</scope>
    <source>
        <strain evidence="2 3">CL-ES2</strain>
    </source>
</reference>
<accession>A0A4U7N4V3</accession>
<evidence type="ECO:0000313" key="2">
    <source>
        <dbReference type="EMBL" id="TKZ20583.1"/>
    </source>
</evidence>
<dbReference type="EMBL" id="SULI01000011">
    <property type="protein sequence ID" value="TKZ20583.1"/>
    <property type="molecule type" value="Genomic_DNA"/>
</dbReference>
<keyword evidence="3" id="KW-1185">Reference proteome</keyword>
<dbReference type="OrthoDB" id="8244198at2"/>
<evidence type="ECO:0000259" key="1">
    <source>
        <dbReference type="Pfam" id="PF06568"/>
    </source>
</evidence>
<dbReference type="AlphaFoldDB" id="A0A4U7N4V3"/>
<sequence length="68" mass="7642">MTSVNTATAKSEIDRLAAALTTMVDRYKKNRAVRRTLRELDALGNRELADLGLNRSSLNRVAYQAVYK</sequence>
<organism evidence="2 3">
    <name type="scientific">Shimia litoralis</name>
    <dbReference type="NCBI Taxonomy" id="420403"/>
    <lineage>
        <taxon>Bacteria</taxon>
        <taxon>Pseudomonadati</taxon>
        <taxon>Pseudomonadota</taxon>
        <taxon>Alphaproteobacteria</taxon>
        <taxon>Rhodobacterales</taxon>
        <taxon>Roseobacteraceae</taxon>
    </lineage>
</organism>
<dbReference type="Pfam" id="PF06568">
    <property type="entry name" value="YjiS-like"/>
    <property type="match status" value="1"/>
</dbReference>
<name>A0A4U7N4V3_9RHOB</name>
<gene>
    <name evidence="2" type="ORF">FAP39_10735</name>
</gene>